<evidence type="ECO:0000313" key="10">
    <source>
        <dbReference type="EMBL" id="AAQ56114.1"/>
    </source>
</evidence>
<dbReference type="GO" id="GO:0009791">
    <property type="term" value="P:post-embryonic development"/>
    <property type="evidence" value="ECO:0007669"/>
    <property type="project" value="UniProtKB-ARBA"/>
</dbReference>
<comment type="subcellular location">
    <subcellularLocation>
        <location evidence="2">Lipid droplet</location>
    </subcellularLocation>
    <subcellularLocation>
        <location evidence="1">Membrane</location>
        <topology evidence="1">Multi-pass membrane protein</topology>
    </subcellularLocation>
</comment>
<dbReference type="AlphaFoldDB" id="Q6WEP7"/>
<dbReference type="GO" id="GO:0019915">
    <property type="term" value="P:lipid storage"/>
    <property type="evidence" value="ECO:0007669"/>
    <property type="project" value="TreeGrafter"/>
</dbReference>
<dbReference type="GO" id="GO:0016020">
    <property type="term" value="C:membrane"/>
    <property type="evidence" value="ECO:0007669"/>
    <property type="project" value="UniProtKB-SubCell"/>
</dbReference>
<dbReference type="GO" id="GO:0012511">
    <property type="term" value="C:monolayer-surrounded lipid storage body"/>
    <property type="evidence" value="ECO:0007669"/>
    <property type="project" value="InterPro"/>
</dbReference>
<evidence type="ECO:0000256" key="1">
    <source>
        <dbReference type="ARBA" id="ARBA00004141"/>
    </source>
</evidence>
<dbReference type="PANTHER" id="PTHR33203:SF22">
    <property type="entry name" value="GLYCINE-RICH PROTEIN 20-RELATED"/>
    <property type="match status" value="1"/>
</dbReference>
<evidence type="ECO:0000256" key="7">
    <source>
        <dbReference type="ARBA" id="ARBA00023136"/>
    </source>
</evidence>
<keyword evidence="5 9" id="KW-0812">Transmembrane</keyword>
<evidence type="ECO:0000256" key="9">
    <source>
        <dbReference type="SAM" id="Phobius"/>
    </source>
</evidence>
<dbReference type="Pfam" id="PF01277">
    <property type="entry name" value="Oleosin"/>
    <property type="match status" value="1"/>
</dbReference>
<feature type="compositionally biased region" description="Low complexity" evidence="8">
    <location>
        <begin position="91"/>
        <end position="108"/>
    </location>
</feature>
<proteinExistence type="inferred from homology"/>
<evidence type="ECO:0000256" key="6">
    <source>
        <dbReference type="ARBA" id="ARBA00022989"/>
    </source>
</evidence>
<sequence length="108" mass="10642">MTAFLATTAAVFLLLLAGLSLTGTALALVASMPLFLLFSPVLVPAGITTTVLASGLMAGGTSGVTALNIIMWLYKQFTGKDPPKIPGLTPAGGAASAKKPAAKPAASG</sequence>
<evidence type="ECO:0000256" key="3">
    <source>
        <dbReference type="ARBA" id="ARBA00010858"/>
    </source>
</evidence>
<dbReference type="EMBL" id="AY292861">
    <property type="protein sequence ID" value="AAQ56114.1"/>
    <property type="molecule type" value="Genomic_DNA"/>
</dbReference>
<keyword evidence="6 9" id="KW-1133">Transmembrane helix</keyword>
<dbReference type="GO" id="GO:0048608">
    <property type="term" value="P:reproductive structure development"/>
    <property type="evidence" value="ECO:0007669"/>
    <property type="project" value="UniProtKB-ARBA"/>
</dbReference>
<dbReference type="GO" id="GO:0005576">
    <property type="term" value="C:extracellular region"/>
    <property type="evidence" value="ECO:0007669"/>
    <property type="project" value="TreeGrafter"/>
</dbReference>
<reference evidence="10" key="1">
    <citation type="journal article" date="2004" name="Mol. Biol. Evol.">
        <title>Rapid evolution of a pollen-specific oleosin-like gene family from Arabidopsis thaliana and closely related species.</title>
        <authorList>
            <person name="Schein M."/>
            <person name="Yang Z."/>
            <person name="Mitchell-Olds T."/>
            <person name="Schmid K.J."/>
        </authorList>
    </citation>
    <scope>NUCLEOTIDE SEQUENCE</scope>
</reference>
<protein>
    <submittedName>
        <fullName evidence="10">Pollen specific glycine-rich protein GRP20</fullName>
    </submittedName>
</protein>
<gene>
    <name evidence="10" type="primary">GRP20</name>
    <name evidence="10" type="ORF">Bd5g07560</name>
</gene>
<evidence type="ECO:0000256" key="4">
    <source>
        <dbReference type="ARBA" id="ARBA00022677"/>
    </source>
</evidence>
<evidence type="ECO:0000256" key="5">
    <source>
        <dbReference type="ARBA" id="ARBA00022692"/>
    </source>
</evidence>
<dbReference type="InterPro" id="IPR000136">
    <property type="entry name" value="Oleosin"/>
</dbReference>
<evidence type="ECO:0000256" key="2">
    <source>
        <dbReference type="ARBA" id="ARBA00004502"/>
    </source>
</evidence>
<dbReference type="PANTHER" id="PTHR33203">
    <property type="entry name" value="OLEOSIN"/>
    <property type="match status" value="1"/>
</dbReference>
<keyword evidence="4" id="KW-0551">Lipid droplet</keyword>
<keyword evidence="7 9" id="KW-0472">Membrane</keyword>
<evidence type="ECO:0000256" key="8">
    <source>
        <dbReference type="SAM" id="MobiDB-lite"/>
    </source>
</evidence>
<comment type="similarity">
    <text evidence="3">Belongs to the oleosin family.</text>
</comment>
<feature type="transmembrane region" description="Helical" evidence="9">
    <location>
        <begin position="51"/>
        <end position="74"/>
    </location>
</feature>
<accession>Q6WEP7</accession>
<name>Q6WEP7_BOEST</name>
<feature type="region of interest" description="Disordered" evidence="8">
    <location>
        <begin position="85"/>
        <end position="108"/>
    </location>
</feature>
<organism evidence="10">
    <name type="scientific">Boechera stricta</name>
    <name type="common">Drummond's rockcress</name>
    <name type="synonym">Boechera drummondii</name>
    <dbReference type="NCBI Taxonomy" id="72658"/>
    <lineage>
        <taxon>Eukaryota</taxon>
        <taxon>Viridiplantae</taxon>
        <taxon>Streptophyta</taxon>
        <taxon>Embryophyta</taxon>
        <taxon>Tracheophyta</taxon>
        <taxon>Spermatophyta</taxon>
        <taxon>Magnoliopsida</taxon>
        <taxon>eudicotyledons</taxon>
        <taxon>Gunneridae</taxon>
        <taxon>Pentapetalae</taxon>
        <taxon>rosids</taxon>
        <taxon>malvids</taxon>
        <taxon>Brassicales</taxon>
        <taxon>Brassicaceae</taxon>
        <taxon>Boechereae</taxon>
        <taxon>Boechera</taxon>
    </lineage>
</organism>